<evidence type="ECO:0000313" key="10">
    <source>
        <dbReference type="Proteomes" id="UP000663499"/>
    </source>
</evidence>
<feature type="transmembrane region" description="Helical" evidence="7">
    <location>
        <begin position="58"/>
        <end position="77"/>
    </location>
</feature>
<feature type="transmembrane region" description="Helical" evidence="7">
    <location>
        <begin position="29"/>
        <end position="51"/>
    </location>
</feature>
<organism evidence="9 10">
    <name type="scientific">Alkalibacter rhizosphaerae</name>
    <dbReference type="NCBI Taxonomy" id="2815577"/>
    <lineage>
        <taxon>Bacteria</taxon>
        <taxon>Bacillati</taxon>
        <taxon>Bacillota</taxon>
        <taxon>Clostridia</taxon>
        <taxon>Eubacteriales</taxon>
        <taxon>Eubacteriaceae</taxon>
        <taxon>Alkalibacter</taxon>
    </lineage>
</organism>
<evidence type="ECO:0000256" key="7">
    <source>
        <dbReference type="SAM" id="Phobius"/>
    </source>
</evidence>
<evidence type="ECO:0000256" key="2">
    <source>
        <dbReference type="ARBA" id="ARBA00022475"/>
    </source>
</evidence>
<dbReference type="SUPFAM" id="SSF48317">
    <property type="entry name" value="Acid phosphatase/Vanadium-dependent haloperoxidase"/>
    <property type="match status" value="1"/>
</dbReference>
<dbReference type="Proteomes" id="UP000663499">
    <property type="component" value="Chromosome"/>
</dbReference>
<dbReference type="KEGG" id="alka:J0B03_05130"/>
<keyword evidence="5 7" id="KW-1133">Transmembrane helix</keyword>
<proteinExistence type="predicted"/>
<dbReference type="RefSeq" id="WP_207300784.1">
    <property type="nucleotide sequence ID" value="NZ_CP071444.1"/>
</dbReference>
<keyword evidence="2" id="KW-1003">Cell membrane</keyword>
<dbReference type="InterPro" id="IPR000326">
    <property type="entry name" value="PAP2/HPO"/>
</dbReference>
<accession>A0A974XGI8</accession>
<evidence type="ECO:0000256" key="4">
    <source>
        <dbReference type="ARBA" id="ARBA00022801"/>
    </source>
</evidence>
<keyword evidence="3 7" id="KW-0812">Transmembrane</keyword>
<evidence type="ECO:0000259" key="8">
    <source>
        <dbReference type="SMART" id="SM00014"/>
    </source>
</evidence>
<evidence type="ECO:0000313" key="9">
    <source>
        <dbReference type="EMBL" id="QSX09449.1"/>
    </source>
</evidence>
<dbReference type="Pfam" id="PF01569">
    <property type="entry name" value="PAP2"/>
    <property type="match status" value="1"/>
</dbReference>
<gene>
    <name evidence="9" type="ORF">J0B03_05130</name>
</gene>
<feature type="transmembrane region" description="Helical" evidence="7">
    <location>
        <begin position="129"/>
        <end position="147"/>
    </location>
</feature>
<dbReference type="Gene3D" id="1.20.144.10">
    <property type="entry name" value="Phosphatidic acid phosphatase type 2/haloperoxidase"/>
    <property type="match status" value="1"/>
</dbReference>
<feature type="domain" description="Phosphatidic acid phosphatase type 2/haloperoxidase" evidence="8">
    <location>
        <begin position="58"/>
        <end position="168"/>
    </location>
</feature>
<keyword evidence="10" id="KW-1185">Reference proteome</keyword>
<evidence type="ECO:0000256" key="6">
    <source>
        <dbReference type="ARBA" id="ARBA00023136"/>
    </source>
</evidence>
<sequence length="179" mass="19700">MNEFDSRVGSGDTPFHPESYPSSHIGSNFLFLTRIGDYGIIWILFAVFLIAKKEFRKTGFMVLAALMLGLIFGEILLKPLFGRIRPFEAYDLFPTILDKTRGFSFPSGHTTSSFAAASILVYRSGKRAWIFLLLAVGIALSRLYYLVHYPSDIVGGILLGIACAGIVISVVQKTQGEGP</sequence>
<feature type="transmembrane region" description="Helical" evidence="7">
    <location>
        <begin position="153"/>
        <end position="171"/>
    </location>
</feature>
<keyword evidence="4" id="KW-0378">Hydrolase</keyword>
<dbReference type="GO" id="GO:0016787">
    <property type="term" value="F:hydrolase activity"/>
    <property type="evidence" value="ECO:0007669"/>
    <property type="project" value="UniProtKB-KW"/>
</dbReference>
<dbReference type="GO" id="GO:0005886">
    <property type="term" value="C:plasma membrane"/>
    <property type="evidence" value="ECO:0007669"/>
    <property type="project" value="UniProtKB-SubCell"/>
</dbReference>
<keyword evidence="6 7" id="KW-0472">Membrane</keyword>
<dbReference type="InterPro" id="IPR036938">
    <property type="entry name" value="PAP2/HPO_sf"/>
</dbReference>
<dbReference type="PANTHER" id="PTHR14969">
    <property type="entry name" value="SPHINGOSINE-1-PHOSPHATE PHOSPHOHYDROLASE"/>
    <property type="match status" value="1"/>
</dbReference>
<evidence type="ECO:0000256" key="3">
    <source>
        <dbReference type="ARBA" id="ARBA00022692"/>
    </source>
</evidence>
<comment type="subcellular location">
    <subcellularLocation>
        <location evidence="1">Cell membrane</location>
        <topology evidence="1">Multi-pass membrane protein</topology>
    </subcellularLocation>
</comment>
<name>A0A974XGI8_9FIRM</name>
<reference evidence="9" key="1">
    <citation type="submission" date="2021-03" db="EMBL/GenBank/DDBJ databases">
        <title>Alkalibacter marinus sp. nov., isolated from tidal flat sediment.</title>
        <authorList>
            <person name="Namirimu T."/>
            <person name="Yang J.-A."/>
            <person name="Yang S.-H."/>
            <person name="Kim Y.-J."/>
            <person name="Kwon K.K."/>
        </authorList>
    </citation>
    <scope>NUCLEOTIDE SEQUENCE</scope>
    <source>
        <strain evidence="9">ES005</strain>
    </source>
</reference>
<dbReference type="AlphaFoldDB" id="A0A974XGI8"/>
<evidence type="ECO:0000256" key="1">
    <source>
        <dbReference type="ARBA" id="ARBA00004651"/>
    </source>
</evidence>
<evidence type="ECO:0000256" key="5">
    <source>
        <dbReference type="ARBA" id="ARBA00022989"/>
    </source>
</evidence>
<dbReference type="EMBL" id="CP071444">
    <property type="protein sequence ID" value="QSX09449.1"/>
    <property type="molecule type" value="Genomic_DNA"/>
</dbReference>
<dbReference type="SMART" id="SM00014">
    <property type="entry name" value="acidPPc"/>
    <property type="match status" value="1"/>
</dbReference>
<dbReference type="PANTHER" id="PTHR14969:SF62">
    <property type="entry name" value="DECAPRENYLPHOSPHORYL-5-PHOSPHORIBOSE PHOSPHATASE RV3807C-RELATED"/>
    <property type="match status" value="1"/>
</dbReference>
<protein>
    <submittedName>
        <fullName evidence="9">Phosphatase PAP2 family protein</fullName>
    </submittedName>
</protein>